<gene>
    <name evidence="1" type="ORF">J4215_00375</name>
</gene>
<reference evidence="1" key="2">
    <citation type="submission" date="2021-05" db="EMBL/GenBank/DDBJ databases">
        <title>Protein family content uncovers lineage relationships and bacterial pathway maintenance mechanisms in DPANN archaea.</title>
        <authorList>
            <person name="Castelle C.J."/>
            <person name="Meheust R."/>
            <person name="Jaffe A.L."/>
            <person name="Seitz K."/>
            <person name="Gong X."/>
            <person name="Baker B.J."/>
            <person name="Banfield J.F."/>
        </authorList>
    </citation>
    <scope>NUCLEOTIDE SEQUENCE</scope>
    <source>
        <strain evidence="1">RIFCSPLOWO2_01_FULL_AR10_48_17</strain>
    </source>
</reference>
<dbReference type="EMBL" id="JAGVWC010000004">
    <property type="protein sequence ID" value="MBS3061019.1"/>
    <property type="molecule type" value="Genomic_DNA"/>
</dbReference>
<accession>A0A8T4L641</accession>
<dbReference type="PROSITE" id="PS51257">
    <property type="entry name" value="PROKAR_LIPOPROTEIN"/>
    <property type="match status" value="1"/>
</dbReference>
<reference evidence="1" key="1">
    <citation type="submission" date="2021-03" db="EMBL/GenBank/DDBJ databases">
        <authorList>
            <person name="Jaffe A."/>
        </authorList>
    </citation>
    <scope>NUCLEOTIDE SEQUENCE</scope>
    <source>
        <strain evidence="1">RIFCSPLOWO2_01_FULL_AR10_48_17</strain>
    </source>
</reference>
<proteinExistence type="predicted"/>
<evidence type="ECO:0000313" key="2">
    <source>
        <dbReference type="Proteomes" id="UP000675968"/>
    </source>
</evidence>
<organism evidence="1 2">
    <name type="scientific">Candidatus Iainarchaeum sp</name>
    <dbReference type="NCBI Taxonomy" id="3101447"/>
    <lineage>
        <taxon>Archaea</taxon>
        <taxon>Candidatus Iainarchaeota</taxon>
        <taxon>Candidatus Iainarchaeia</taxon>
        <taxon>Candidatus Iainarchaeales</taxon>
        <taxon>Candidatus Iainarchaeaceae</taxon>
        <taxon>Candidatus Iainarchaeum</taxon>
    </lineage>
</organism>
<evidence type="ECO:0000313" key="1">
    <source>
        <dbReference type="EMBL" id="MBS3061019.1"/>
    </source>
</evidence>
<dbReference type="Proteomes" id="UP000675968">
    <property type="component" value="Unassembled WGS sequence"/>
</dbReference>
<dbReference type="AlphaFoldDB" id="A0A8T4L641"/>
<protein>
    <submittedName>
        <fullName evidence="1">Uncharacterized protein</fullName>
    </submittedName>
</protein>
<name>A0A8T4L641_9ARCH</name>
<comment type="caution">
    <text evidence="1">The sequence shown here is derived from an EMBL/GenBank/DDBJ whole genome shotgun (WGS) entry which is preliminary data.</text>
</comment>
<sequence length="157" mass="18216">MKPRVKKPKPRLRLAKALMSAGLLAAGCAPVYSPRVIDYAAERSAFSRAKKDFGTLEGVAQKLANEKKDWGDLKKIDEFFFAVESLEENVPRLEREMQKAKKIRDRLSNPRLSSVERDREMVRFNDLVEEMRRINAKIADARFFLQELKVSRRHRTP</sequence>